<sequence length="612" mass="65772">MGKSATSGNSAALAASGLAIFGRRVVQIPSDVQKCLDRPDAWAPTGGPIPPIPPMVLEDVIARHAKEIPSVKRTPTQPKAKPDGENEVLASGTPIPWTPSPESHFLPVNRQRELATAARTASQHSPQQAGSLTAGNRSSRAAFLTDFPPSSSQASETGLEVEVPRAITDVIAPVNRHAVPALEPTPPSAQIIPSTIAEETNPVQKPGATRRRRMKNPAAVFAEVDTVGQSHAPSVTVPKAGTTTSSRSASSPVTSCLPAPKPPARHAMDTSPVRVSVEDRHHSTAVHQSVVTTIPQPVSHGVLSSFADKVPPTGPPVNVPFTAFKLAYPDYQATLKDFIRAVKCLLKYQKDGALSEFLYDDFIRVFCGDYLAYIGSLGVDQAACPALRWYNVNVSRPSYVSGIINKKNLTEIPKQYPEEFRAVQQGSARPRTRGHAIETGQTGQTEQNGQTGQRPAVGIMQDSRKVPSQIDNNANVSVSPTASQGDTVAERIGNVTNDTSSRGFPQSRVDSSLPVFETPQAPRISHLKREVATTLPGTMHSQISNPDSIPEMETKRKLVPRASTGSSAVEAGAVFKRPRKAMEDPEKRSLRFKEFVMQRRTQGSTPKNSKQS</sequence>
<dbReference type="GeneID" id="87886445"/>
<feature type="compositionally biased region" description="Low complexity" evidence="1">
    <location>
        <begin position="242"/>
        <end position="255"/>
    </location>
</feature>
<keyword evidence="3" id="KW-1185">Reference proteome</keyword>
<feature type="region of interest" description="Disordered" evidence="1">
    <location>
        <begin position="114"/>
        <end position="136"/>
    </location>
</feature>
<evidence type="ECO:0000313" key="3">
    <source>
        <dbReference type="Proteomes" id="UP001273166"/>
    </source>
</evidence>
<evidence type="ECO:0000313" key="2">
    <source>
        <dbReference type="EMBL" id="KAK3310234.1"/>
    </source>
</evidence>
<dbReference type="AlphaFoldDB" id="A0AAJ0M619"/>
<feature type="region of interest" description="Disordered" evidence="1">
    <location>
        <begin position="559"/>
        <end position="612"/>
    </location>
</feature>
<accession>A0AAJ0M619</accession>
<dbReference type="EMBL" id="JAUDZG010000001">
    <property type="protein sequence ID" value="KAK3310234.1"/>
    <property type="molecule type" value="Genomic_DNA"/>
</dbReference>
<dbReference type="Proteomes" id="UP001273166">
    <property type="component" value="Unassembled WGS sequence"/>
</dbReference>
<organism evidence="2 3">
    <name type="scientific">Chaetomium strumarium</name>
    <dbReference type="NCBI Taxonomy" id="1170767"/>
    <lineage>
        <taxon>Eukaryota</taxon>
        <taxon>Fungi</taxon>
        <taxon>Dikarya</taxon>
        <taxon>Ascomycota</taxon>
        <taxon>Pezizomycotina</taxon>
        <taxon>Sordariomycetes</taxon>
        <taxon>Sordariomycetidae</taxon>
        <taxon>Sordariales</taxon>
        <taxon>Chaetomiaceae</taxon>
        <taxon>Chaetomium</taxon>
    </lineage>
</organism>
<dbReference type="RefSeq" id="XP_062726014.1">
    <property type="nucleotide sequence ID" value="XM_062867616.1"/>
</dbReference>
<feature type="compositionally biased region" description="Polar residues" evidence="1">
    <location>
        <begin position="599"/>
        <end position="612"/>
    </location>
</feature>
<feature type="compositionally biased region" description="Basic and acidic residues" evidence="1">
    <location>
        <begin position="580"/>
        <end position="597"/>
    </location>
</feature>
<evidence type="ECO:0000256" key="1">
    <source>
        <dbReference type="SAM" id="MobiDB-lite"/>
    </source>
</evidence>
<name>A0AAJ0M619_9PEZI</name>
<feature type="region of interest" description="Disordered" evidence="1">
    <location>
        <begin position="232"/>
        <end position="270"/>
    </location>
</feature>
<proteinExistence type="predicted"/>
<comment type="caution">
    <text evidence="2">The sequence shown here is derived from an EMBL/GenBank/DDBJ whole genome shotgun (WGS) entry which is preliminary data.</text>
</comment>
<reference evidence="2" key="2">
    <citation type="submission" date="2023-06" db="EMBL/GenBank/DDBJ databases">
        <authorList>
            <consortium name="Lawrence Berkeley National Laboratory"/>
            <person name="Mondo S.J."/>
            <person name="Hensen N."/>
            <person name="Bonometti L."/>
            <person name="Westerberg I."/>
            <person name="Brannstrom I.O."/>
            <person name="Guillou S."/>
            <person name="Cros-Aarteil S."/>
            <person name="Calhoun S."/>
            <person name="Haridas S."/>
            <person name="Kuo A."/>
            <person name="Pangilinan J."/>
            <person name="Riley R."/>
            <person name="Labutti K."/>
            <person name="Andreopoulos B."/>
            <person name="Lipzen A."/>
            <person name="Chen C."/>
            <person name="Yanf M."/>
            <person name="Daum C."/>
            <person name="Ng V."/>
            <person name="Clum A."/>
            <person name="Steindorff A."/>
            <person name="Ohm R."/>
            <person name="Martin F."/>
            <person name="Silar P."/>
            <person name="Natvig D."/>
            <person name="Lalanne C."/>
            <person name="Gautier V."/>
            <person name="Ament-Velasquez S.L."/>
            <person name="Kruys A."/>
            <person name="Hutchinson M.I."/>
            <person name="Powell A.J."/>
            <person name="Barry K."/>
            <person name="Miller A.N."/>
            <person name="Grigoriev I.V."/>
            <person name="Debuchy R."/>
            <person name="Gladieux P."/>
            <person name="Thoren M.H."/>
            <person name="Johannesson H."/>
        </authorList>
    </citation>
    <scope>NUCLEOTIDE SEQUENCE</scope>
    <source>
        <strain evidence="2">CBS 333.67</strain>
    </source>
</reference>
<feature type="compositionally biased region" description="Polar residues" evidence="1">
    <location>
        <begin position="119"/>
        <end position="136"/>
    </location>
</feature>
<feature type="region of interest" description="Disordered" evidence="1">
    <location>
        <begin position="424"/>
        <end position="454"/>
    </location>
</feature>
<reference evidence="2" key="1">
    <citation type="journal article" date="2023" name="Mol. Phylogenet. Evol.">
        <title>Genome-scale phylogeny and comparative genomics of the fungal order Sordariales.</title>
        <authorList>
            <person name="Hensen N."/>
            <person name="Bonometti L."/>
            <person name="Westerberg I."/>
            <person name="Brannstrom I.O."/>
            <person name="Guillou S."/>
            <person name="Cros-Aarteil S."/>
            <person name="Calhoun S."/>
            <person name="Haridas S."/>
            <person name="Kuo A."/>
            <person name="Mondo S."/>
            <person name="Pangilinan J."/>
            <person name="Riley R."/>
            <person name="LaButti K."/>
            <person name="Andreopoulos B."/>
            <person name="Lipzen A."/>
            <person name="Chen C."/>
            <person name="Yan M."/>
            <person name="Daum C."/>
            <person name="Ng V."/>
            <person name="Clum A."/>
            <person name="Steindorff A."/>
            <person name="Ohm R.A."/>
            <person name="Martin F."/>
            <person name="Silar P."/>
            <person name="Natvig D.O."/>
            <person name="Lalanne C."/>
            <person name="Gautier V."/>
            <person name="Ament-Velasquez S.L."/>
            <person name="Kruys A."/>
            <person name="Hutchinson M.I."/>
            <person name="Powell A.J."/>
            <person name="Barry K."/>
            <person name="Miller A.N."/>
            <person name="Grigoriev I.V."/>
            <person name="Debuchy R."/>
            <person name="Gladieux P."/>
            <person name="Hiltunen Thoren M."/>
            <person name="Johannesson H."/>
        </authorList>
    </citation>
    <scope>NUCLEOTIDE SEQUENCE</scope>
    <source>
        <strain evidence="2">CBS 333.67</strain>
    </source>
</reference>
<feature type="compositionally biased region" description="Low complexity" evidence="1">
    <location>
        <begin position="438"/>
        <end position="453"/>
    </location>
</feature>
<gene>
    <name evidence="2" type="ORF">B0T15DRAFT_506925</name>
</gene>
<feature type="region of interest" description="Disordered" evidence="1">
    <location>
        <begin position="67"/>
        <end position="87"/>
    </location>
</feature>
<protein>
    <submittedName>
        <fullName evidence="2">Uncharacterized protein</fullName>
    </submittedName>
</protein>